<feature type="transmembrane region" description="Helical" evidence="1">
    <location>
        <begin position="60"/>
        <end position="80"/>
    </location>
</feature>
<comment type="caution">
    <text evidence="2">The sequence shown here is derived from an EMBL/GenBank/DDBJ whole genome shotgun (WGS) entry which is preliminary data.</text>
</comment>
<dbReference type="EMBL" id="LCFB01000034">
    <property type="protein sequence ID" value="KKS83673.1"/>
    <property type="molecule type" value="Genomic_DNA"/>
</dbReference>
<evidence type="ECO:0000256" key="1">
    <source>
        <dbReference type="SAM" id="Phobius"/>
    </source>
</evidence>
<reference evidence="2 3" key="1">
    <citation type="journal article" date="2015" name="Nature">
        <title>rRNA introns, odd ribosomes, and small enigmatic genomes across a large radiation of phyla.</title>
        <authorList>
            <person name="Brown C.T."/>
            <person name="Hug L.A."/>
            <person name="Thomas B.C."/>
            <person name="Sharon I."/>
            <person name="Castelle C.J."/>
            <person name="Singh A."/>
            <person name="Wilkins M.J."/>
            <person name="Williams K.H."/>
            <person name="Banfield J.F."/>
        </authorList>
    </citation>
    <scope>NUCLEOTIDE SEQUENCE [LARGE SCALE GENOMIC DNA]</scope>
</reference>
<sequence length="136" mass="15453">MSPKNPEHNVVISAASADENFKSSIGSFISENSDFSIPSAIVEKSKDIKTRLDTARFWDVVTQIALRIGFSVFFGFLLFYQNIRVFGLVIDSIRNGSIRDLQIIIGVVISGTLIETYKISEIMVKWMFKDIDYKKY</sequence>
<dbReference type="AlphaFoldDB" id="A0A0G1F9Z2"/>
<feature type="transmembrane region" description="Helical" evidence="1">
    <location>
        <begin position="101"/>
        <end position="119"/>
    </location>
</feature>
<keyword evidence="1" id="KW-0812">Transmembrane</keyword>
<organism evidence="2 3">
    <name type="scientific">Candidatus Gottesmanbacteria bacterium GW2011_GWA1_43_11</name>
    <dbReference type="NCBI Taxonomy" id="1618436"/>
    <lineage>
        <taxon>Bacteria</taxon>
        <taxon>Candidatus Gottesmaniibacteriota</taxon>
    </lineage>
</organism>
<keyword evidence="1" id="KW-1133">Transmembrane helix</keyword>
<name>A0A0G1F9Z2_9BACT</name>
<keyword evidence="1" id="KW-0472">Membrane</keyword>
<proteinExistence type="predicted"/>
<accession>A0A0G1F9Z2</accession>
<evidence type="ECO:0000313" key="2">
    <source>
        <dbReference type="EMBL" id="KKS83673.1"/>
    </source>
</evidence>
<dbReference type="STRING" id="1618436.UV59_C0034G0004"/>
<evidence type="ECO:0000313" key="3">
    <source>
        <dbReference type="Proteomes" id="UP000034543"/>
    </source>
</evidence>
<dbReference type="Proteomes" id="UP000034543">
    <property type="component" value="Unassembled WGS sequence"/>
</dbReference>
<protein>
    <submittedName>
        <fullName evidence="2">Uncharacterized protein</fullName>
    </submittedName>
</protein>
<gene>
    <name evidence="2" type="ORF">UV59_C0034G0004</name>
</gene>